<evidence type="ECO:0000313" key="1">
    <source>
        <dbReference type="EMBL" id="TFB80420.1"/>
    </source>
</evidence>
<dbReference type="EMBL" id="SOFI01000003">
    <property type="protein sequence ID" value="TFB80420.1"/>
    <property type="molecule type" value="Genomic_DNA"/>
</dbReference>
<dbReference type="Proteomes" id="UP000298488">
    <property type="component" value="Unassembled WGS sequence"/>
</dbReference>
<protein>
    <submittedName>
        <fullName evidence="1">Uncharacterized protein</fullName>
    </submittedName>
</protein>
<gene>
    <name evidence="1" type="ORF">E3N84_10500</name>
</gene>
<comment type="caution">
    <text evidence="1">The sequence shown here is derived from an EMBL/GenBank/DDBJ whole genome shotgun (WGS) entry which is preliminary data.</text>
</comment>
<reference evidence="1 2" key="1">
    <citation type="submission" date="2019-03" db="EMBL/GenBank/DDBJ databases">
        <title>Genomics of glacier-inhabiting Cryobacterium strains.</title>
        <authorList>
            <person name="Liu Q."/>
            <person name="Xin Y.-H."/>
        </authorList>
    </citation>
    <scope>NUCLEOTIDE SEQUENCE [LARGE SCALE GENOMIC DNA]</scope>
    <source>
        <strain evidence="1 2">CGMCC 1.10440</strain>
    </source>
</reference>
<name>A0A4R8VE29_9MICO</name>
<keyword evidence="2" id="KW-1185">Reference proteome</keyword>
<dbReference type="AlphaFoldDB" id="A0A4R8VE29"/>
<sequence>MIIEAGYDLFELFAPKIFAKPRAKGRHGTWVLALDENLRNQHLTKVGGDASDVIENRIHKVVTCGDECVHVCGANDMLES</sequence>
<accession>A0A4R8VE29</accession>
<evidence type="ECO:0000313" key="2">
    <source>
        <dbReference type="Proteomes" id="UP000298488"/>
    </source>
</evidence>
<organism evidence="1 2">
    <name type="scientific">Terrimesophilobacter mesophilus</name>
    <dbReference type="NCBI Taxonomy" id="433647"/>
    <lineage>
        <taxon>Bacteria</taxon>
        <taxon>Bacillati</taxon>
        <taxon>Actinomycetota</taxon>
        <taxon>Actinomycetes</taxon>
        <taxon>Micrococcales</taxon>
        <taxon>Microbacteriaceae</taxon>
        <taxon>Terrimesophilobacter</taxon>
    </lineage>
</organism>
<proteinExistence type="predicted"/>
<dbReference type="RefSeq" id="WP_104096275.1">
    <property type="nucleotide sequence ID" value="NZ_JACHBP010000001.1"/>
</dbReference>
<dbReference type="OrthoDB" id="5117753at2"/>